<name>A0AAV8QST3_ENSVE</name>
<protein>
    <recommendedName>
        <fullName evidence="3">Lipoyl-binding domain-containing protein</fullName>
    </recommendedName>
</protein>
<dbReference type="Proteomes" id="UP001222027">
    <property type="component" value="Unassembled WGS sequence"/>
</dbReference>
<dbReference type="InterPro" id="IPR011053">
    <property type="entry name" value="Single_hybrid_motif"/>
</dbReference>
<organism evidence="1 2">
    <name type="scientific">Ensete ventricosum</name>
    <name type="common">Abyssinian banana</name>
    <name type="synonym">Musa ensete</name>
    <dbReference type="NCBI Taxonomy" id="4639"/>
    <lineage>
        <taxon>Eukaryota</taxon>
        <taxon>Viridiplantae</taxon>
        <taxon>Streptophyta</taxon>
        <taxon>Embryophyta</taxon>
        <taxon>Tracheophyta</taxon>
        <taxon>Spermatophyta</taxon>
        <taxon>Magnoliopsida</taxon>
        <taxon>Liliopsida</taxon>
        <taxon>Zingiberales</taxon>
        <taxon>Musaceae</taxon>
        <taxon>Ensete</taxon>
    </lineage>
</organism>
<keyword evidence="2" id="KW-1185">Reference proteome</keyword>
<proteinExistence type="predicted"/>
<dbReference type="SUPFAM" id="SSF51230">
    <property type="entry name" value="Single hybrid motif"/>
    <property type="match status" value="1"/>
</dbReference>
<evidence type="ECO:0000313" key="2">
    <source>
        <dbReference type="Proteomes" id="UP001222027"/>
    </source>
</evidence>
<evidence type="ECO:0000313" key="1">
    <source>
        <dbReference type="EMBL" id="KAJ8478672.1"/>
    </source>
</evidence>
<comment type="caution">
    <text evidence="1">The sequence shown here is derived from an EMBL/GenBank/DDBJ whole genome shotgun (WGS) entry which is preliminary data.</text>
</comment>
<sequence>MASGLIRQPPPLYSLQEAVDMSTTLAIHHTLPCDLVDAVVPFMGESINDGTSATFLKKPSDRVEVDEPIVQIET</sequence>
<evidence type="ECO:0008006" key="3">
    <source>
        <dbReference type="Google" id="ProtNLM"/>
    </source>
</evidence>
<dbReference type="AlphaFoldDB" id="A0AAV8QST3"/>
<dbReference type="Gene3D" id="2.40.50.100">
    <property type="match status" value="1"/>
</dbReference>
<accession>A0AAV8QST3</accession>
<dbReference type="EMBL" id="JAQQAF010000006">
    <property type="protein sequence ID" value="KAJ8478672.1"/>
    <property type="molecule type" value="Genomic_DNA"/>
</dbReference>
<gene>
    <name evidence="1" type="ORF">OPV22_022399</name>
</gene>
<reference evidence="1 2" key="1">
    <citation type="submission" date="2022-12" db="EMBL/GenBank/DDBJ databases">
        <title>Chromosome-scale assembly of the Ensete ventricosum genome.</title>
        <authorList>
            <person name="Dussert Y."/>
            <person name="Stocks J."/>
            <person name="Wendawek A."/>
            <person name="Woldeyes F."/>
            <person name="Nichols R.A."/>
            <person name="Borrell J.S."/>
        </authorList>
    </citation>
    <scope>NUCLEOTIDE SEQUENCE [LARGE SCALE GENOMIC DNA]</scope>
    <source>
        <strain evidence="2">cv. Maze</strain>
        <tissue evidence="1">Seeds</tissue>
    </source>
</reference>